<feature type="region of interest" description="Disordered" evidence="7">
    <location>
        <begin position="49"/>
        <end position="69"/>
    </location>
</feature>
<evidence type="ECO:0000313" key="8">
    <source>
        <dbReference type="EMBL" id="TSC97282.1"/>
    </source>
</evidence>
<dbReference type="InterPro" id="IPR002583">
    <property type="entry name" value="Ribosomal_bS20"/>
</dbReference>
<reference evidence="8 9" key="1">
    <citation type="submission" date="2017-07" db="EMBL/GenBank/DDBJ databases">
        <title>Mechanisms for carbon and nitrogen cycling indicate functional differentiation within the Candidate Phyla Radiation.</title>
        <authorList>
            <person name="Danczak R.E."/>
            <person name="Johnston M.D."/>
            <person name="Kenah C."/>
            <person name="Slattery M."/>
            <person name="Wrighton K.C."/>
            <person name="Wilkins M.J."/>
        </authorList>
    </citation>
    <scope>NUCLEOTIDE SEQUENCE [LARGE SCALE GENOMIC DNA]</scope>
    <source>
        <strain evidence="8">Licking1014_2</strain>
    </source>
</reference>
<keyword evidence="4" id="KW-0687">Ribonucleoprotein</keyword>
<dbReference type="GO" id="GO:0005840">
    <property type="term" value="C:ribosome"/>
    <property type="evidence" value="ECO:0007669"/>
    <property type="project" value="UniProtKB-KW"/>
</dbReference>
<evidence type="ECO:0000256" key="6">
    <source>
        <dbReference type="ARBA" id="ARBA00035343"/>
    </source>
</evidence>
<dbReference type="Pfam" id="PF01649">
    <property type="entry name" value="Ribosomal_S20p"/>
    <property type="match status" value="1"/>
</dbReference>
<evidence type="ECO:0000256" key="7">
    <source>
        <dbReference type="SAM" id="MobiDB-lite"/>
    </source>
</evidence>
<dbReference type="Gene3D" id="1.20.58.110">
    <property type="entry name" value="Ribosomal protein S20"/>
    <property type="match status" value="1"/>
</dbReference>
<name>A0A554LWP9_9BACT</name>
<dbReference type="GO" id="GO:0019843">
    <property type="term" value="F:rRNA binding"/>
    <property type="evidence" value="ECO:0007669"/>
    <property type="project" value="UniProtKB-KW"/>
</dbReference>
<evidence type="ECO:0000256" key="3">
    <source>
        <dbReference type="ARBA" id="ARBA00022980"/>
    </source>
</evidence>
<dbReference type="InterPro" id="IPR036510">
    <property type="entry name" value="Ribosomal_bS20_sf"/>
</dbReference>
<dbReference type="EMBL" id="VMGL01000007">
    <property type="protein sequence ID" value="TSC97282.1"/>
    <property type="molecule type" value="Genomic_DNA"/>
</dbReference>
<keyword evidence="2" id="KW-0694">RNA-binding</keyword>
<dbReference type="GO" id="GO:0006412">
    <property type="term" value="P:translation"/>
    <property type="evidence" value="ECO:0007669"/>
    <property type="project" value="InterPro"/>
</dbReference>
<proteinExistence type="predicted"/>
<protein>
    <recommendedName>
        <fullName evidence="5">Small ribosomal subunit protein bS20</fullName>
    </recommendedName>
    <alternativeName>
        <fullName evidence="6">30S ribosomal protein S20</fullName>
    </alternativeName>
</protein>
<evidence type="ECO:0000256" key="5">
    <source>
        <dbReference type="ARBA" id="ARBA00035136"/>
    </source>
</evidence>
<comment type="caution">
    <text evidence="8">The sequence shown here is derived from an EMBL/GenBank/DDBJ whole genome shotgun (WGS) entry which is preliminary data.</text>
</comment>
<evidence type="ECO:0000313" key="9">
    <source>
        <dbReference type="Proteomes" id="UP000318711"/>
    </source>
</evidence>
<gene>
    <name evidence="8" type="ORF">CEN88_98</name>
</gene>
<evidence type="ECO:0000256" key="1">
    <source>
        <dbReference type="ARBA" id="ARBA00022730"/>
    </source>
</evidence>
<evidence type="ECO:0000256" key="4">
    <source>
        <dbReference type="ARBA" id="ARBA00023274"/>
    </source>
</evidence>
<dbReference type="AlphaFoldDB" id="A0A554LWP9"/>
<keyword evidence="1" id="KW-0699">rRNA-binding</keyword>
<keyword evidence="3" id="KW-0689">Ribosomal protein</keyword>
<organism evidence="8 9">
    <name type="scientific">Candidatus Berkelbacteria bacterium Licking1014_2</name>
    <dbReference type="NCBI Taxonomy" id="2017146"/>
    <lineage>
        <taxon>Bacteria</taxon>
        <taxon>Candidatus Berkelbacteria</taxon>
    </lineage>
</organism>
<sequence>MPITKSAKKALRVNRRQHQENLTAKKTLRGVRKLKANKAQSIIDRAAKKAVIHRHKARRLKSRLMKKHG</sequence>
<evidence type="ECO:0000256" key="2">
    <source>
        <dbReference type="ARBA" id="ARBA00022884"/>
    </source>
</evidence>
<dbReference type="Proteomes" id="UP000318711">
    <property type="component" value="Unassembled WGS sequence"/>
</dbReference>
<dbReference type="SUPFAM" id="SSF46992">
    <property type="entry name" value="Ribosomal protein S20"/>
    <property type="match status" value="1"/>
</dbReference>
<dbReference type="GO" id="GO:1990904">
    <property type="term" value="C:ribonucleoprotein complex"/>
    <property type="evidence" value="ECO:0007669"/>
    <property type="project" value="UniProtKB-KW"/>
</dbReference>
<dbReference type="GO" id="GO:0003735">
    <property type="term" value="F:structural constituent of ribosome"/>
    <property type="evidence" value="ECO:0007669"/>
    <property type="project" value="InterPro"/>
</dbReference>
<accession>A0A554LWP9</accession>